<dbReference type="EC" id="2.3.2.27" evidence="9"/>
<dbReference type="HOGENOM" id="CLU_004097_0_0_1"/>
<dbReference type="GO" id="GO:0000151">
    <property type="term" value="C:ubiquitin ligase complex"/>
    <property type="evidence" value="ECO:0007669"/>
    <property type="project" value="TreeGrafter"/>
</dbReference>
<evidence type="ECO:0000313" key="13">
    <source>
        <dbReference type="Proteomes" id="UP000005666"/>
    </source>
</evidence>
<dbReference type="GO" id="GO:1990305">
    <property type="term" value="C:RAD6-UBR2 ubiquitin ligase complex"/>
    <property type="evidence" value="ECO:0007669"/>
    <property type="project" value="EnsemblFungi"/>
</dbReference>
<dbReference type="PANTHER" id="PTHR21497">
    <property type="entry name" value="UBIQUITIN LIGASE E3 ALPHA-RELATED"/>
    <property type="match status" value="1"/>
</dbReference>
<comment type="similarity">
    <text evidence="7 9">Belongs to the E3 ubiquitin-protein ligase UBR1-like family.</text>
</comment>
<dbReference type="PROSITE" id="PS51157">
    <property type="entry name" value="ZF_UBR"/>
    <property type="match status" value="1"/>
</dbReference>
<dbReference type="InterPro" id="IPR044046">
    <property type="entry name" value="E3_ligase_UBR-like_C"/>
</dbReference>
<gene>
    <name evidence="12" type="primary">TPHA0N00600</name>
    <name evidence="12" type="ordered locus">TPHA_0N00600</name>
</gene>
<dbReference type="EMBL" id="HE612869">
    <property type="protein sequence ID" value="CCE65841.1"/>
    <property type="molecule type" value="Genomic_DNA"/>
</dbReference>
<dbReference type="Pfam" id="PF22960">
    <property type="entry name" value="WHD_UBR1"/>
    <property type="match status" value="1"/>
</dbReference>
<keyword evidence="4 9" id="KW-0863">Zinc-finger</keyword>
<feature type="domain" description="UBR-type" evidence="11">
    <location>
        <begin position="92"/>
        <end position="169"/>
    </location>
</feature>
<evidence type="ECO:0000256" key="3">
    <source>
        <dbReference type="ARBA" id="ARBA00022723"/>
    </source>
</evidence>
<evidence type="ECO:0000256" key="2">
    <source>
        <dbReference type="ARBA" id="ARBA00022679"/>
    </source>
</evidence>
<dbReference type="GeneID" id="11532149"/>
<dbReference type="InterPro" id="IPR055194">
    <property type="entry name" value="UBR1-like_WH"/>
</dbReference>
<comment type="pathway">
    <text evidence="9">Protein modification; protein ubiquitination.</text>
</comment>
<keyword evidence="13" id="KW-1185">Reference proteome</keyword>
<dbReference type="InterPro" id="IPR039164">
    <property type="entry name" value="UBR1-like"/>
</dbReference>
<dbReference type="GO" id="GO:0061630">
    <property type="term" value="F:ubiquitin protein ligase activity"/>
    <property type="evidence" value="ECO:0007669"/>
    <property type="project" value="UniProtKB-UniRule"/>
</dbReference>
<accession>G8C113</accession>
<reference evidence="12 13" key="1">
    <citation type="journal article" date="2011" name="Proc. Natl. Acad. Sci. U.S.A.">
        <title>Evolutionary erosion of yeast sex chromosomes by mating-type switching accidents.</title>
        <authorList>
            <person name="Gordon J.L."/>
            <person name="Armisen D."/>
            <person name="Proux-Wera E."/>
            <person name="Oheigeartaigh S.S."/>
            <person name="Byrne K.P."/>
            <person name="Wolfe K.H."/>
        </authorList>
    </citation>
    <scope>NUCLEOTIDE SEQUENCE [LARGE SCALE GENOMIC DNA]</scope>
    <source>
        <strain evidence="13">ATCC 24235 / CBS 4417 / NBRC 1672 / NRRL Y-8282 / UCD 70-5</strain>
    </source>
</reference>
<dbReference type="Pfam" id="PF18995">
    <property type="entry name" value="PRT6_C"/>
    <property type="match status" value="1"/>
</dbReference>
<name>G8C113_TETPH</name>
<dbReference type="GO" id="GO:0000209">
    <property type="term" value="P:protein polyubiquitination"/>
    <property type="evidence" value="ECO:0007669"/>
    <property type="project" value="EnsemblFungi"/>
</dbReference>
<evidence type="ECO:0000259" key="11">
    <source>
        <dbReference type="PROSITE" id="PS51157"/>
    </source>
</evidence>
<evidence type="ECO:0000256" key="10">
    <source>
        <dbReference type="SAM" id="MobiDB-lite"/>
    </source>
</evidence>
<dbReference type="GO" id="GO:0071596">
    <property type="term" value="P:ubiquitin-dependent protein catabolic process via the N-end rule pathway"/>
    <property type="evidence" value="ECO:0007669"/>
    <property type="project" value="UniProtKB-UniRule"/>
</dbReference>
<keyword evidence="3 9" id="KW-0479">Metal-binding</keyword>
<evidence type="ECO:0000256" key="1">
    <source>
        <dbReference type="ARBA" id="ARBA00000900"/>
    </source>
</evidence>
<sequence length="1888" mass="217973">MEETQSLLNLRKFLISLPTTLNCEYNEPVSYLVWKVLSECLDSKQNGRDIDWDYYSKLLGSKNWINGKYSSVLTKNDWKTTTETPTENYHIGTCCMNFNYPNKVVYYCLTCTLNPIYEICEACFDESLHVGHRFTKRVVTRPEGKICHCGNYRVFKKPEYAYYCKNKMNNTQKTTKDKAQYNKYLVAVFNEILDFMINVTIDHKNSLNNDTYSKGKEKINSKSPANRDNKENSREKANYNTKVRYNVEDYIKGIDCENTVTDTESTKRANQNNSKRELWSLQLDQESCNMTYADLARKLSSLLRKPIKYAISIANELGIGKKSVTLLVSDDLNKLLELQDNFRSQNLNLDLKKSVDIFKLDLMEDLNHYLYNLLKSRKTDHDLINAYRLSLIGAFNQYSLSINDDISNLTLDTSGIKLLGGFLVSNSDKNSHFANWNFKFENDLEVTNIMWIYDMRLANSQSIAGAIGRKVLHGSRFQHLLTNCTRLFSKVERSHLLKNISFALSTIDHIRTCLCAQYIDIYLTLTYHLVSADSTGFTLNLMTLLSQYTYQDPEMANMILRSGFINRTLRYIYMIMDFNPEDLLENLPVVLPKEIRLPKDSLKNNKIIYFFKDLCILLQINTIGRELLEDETSVKTIFDCISQFNNILPLKRETSQHVQYENFDYSSFYFIYLAISMLAENFIRSFTSITDIEVRQKLIKNFTTLVMDMELKNLYDSRKMILSPSPVTYSNGNIMEKLSSILIKENICGHYSDVINFKVGVDTQHFLNPMSYLFKFIIQWSICGRYTELEPHIKESINLGELFADKQKCLYISESALCTMVLVGQINVGFWVRNGAPILHQMKIYTKNNLREFTYFSDLFNIQFSMCYADASDFMVTYLMRWGLKNWSNGIPIGDYPEYETTVQIVYQSTLLLIQLLTDVRALIMSSSMDGFDKTMKNEIIHAVCFQPCTYNDILNSIADYITKHPSFDLYLKEFTTYSPPSGLHDEGIFTLKEEYIADVDPYYIGLAQGKRYEAEKLKSLNTSNDGNNDYKSTFIAAKNVSHLLKGSQFSNLYAITSTNVFGMFLKNTLDYIIKNKHEHLLQVIIHLIHVCVVNNIEAFMRIFWREYAIVNPESCHYHSIGSNLYYFLSQEFFSNSQGEIREIFRYISKAAPHINIYGYLQEQTPSFKEEILWKLDKGNVATMSEKAKKKERAKLRQKKLLKRLAKQQKKFIENNESVESSKTESKNTLIEDSSGYRWEYPDDTCVFCKMDKEEDILVYLCYQEENIHNIGINFANKQGVNELFTAGKQDKTNGSHNKVGLPSISIAQLGAVLRTCSHASHVTCLGNHMKIICSSHNQTTRNIPSSFGFGLLNCPLCNSLCNSFIPMTWSSNNRNHEEFLEGKFNGLIKNLPNLSSGLIFTSIKSAHLLLDLCNYSSGELSLTDMIDTLIVNNTSNLELTIRHKVFNNQNYNLRGIINDQKLLALHLLADLKLAILKGNQYSISENFTIHDRKDFSKRNIDDDLLIYGAKLCSGTVRLYNSDHSNQIKELLKRQLHKEFLTLTREILLSNVIIEDLTNLSFIPINSAYDTGSNYMKEVDITIKIFKEYVTLCHPSVLSQELTKFDKINFHIHHIIINSLALFLRRLAIIFMAFFSTWNIDYKGVIDCGDYKAREIDILLSQFKLNKLETFLSRYCFHDMADFIDLSQEYLLGNNILKIENHGEKVNNIDKGDNYNLITKMNSSKKINIFTSFIPPNLITLPYCLSDYPTNEEEELLHHALNEELGFCLFCGTKVIIQKLSSLHEYQIGECTNHLKNECKINSVYGAFILIKSNTIYISYGLRGSFLPAPYLNEHGEPNKDVKNDTLVYFDKNRYLYLLNEVILGNTIPHIIFRFSSGNSDIGGWESM</sequence>
<evidence type="ECO:0000256" key="9">
    <source>
        <dbReference type="RuleBase" id="RU366018"/>
    </source>
</evidence>
<dbReference type="GO" id="GO:0005737">
    <property type="term" value="C:cytoplasm"/>
    <property type="evidence" value="ECO:0007669"/>
    <property type="project" value="TreeGrafter"/>
</dbReference>
<dbReference type="GO" id="GO:1990304">
    <property type="term" value="C:MUB1-RAD6-UBR2 ubiquitin ligase complex"/>
    <property type="evidence" value="ECO:0007669"/>
    <property type="project" value="EnsemblFungi"/>
</dbReference>
<dbReference type="Gene3D" id="2.10.110.30">
    <property type="match status" value="1"/>
</dbReference>
<dbReference type="Proteomes" id="UP000005666">
    <property type="component" value="Chromosome 14"/>
</dbReference>
<evidence type="ECO:0000256" key="8">
    <source>
        <dbReference type="PROSITE-ProRule" id="PRU00508"/>
    </source>
</evidence>
<proteinExistence type="inferred from homology"/>
<feature type="region of interest" description="Disordered" evidence="10">
    <location>
        <begin position="210"/>
        <end position="237"/>
    </location>
</feature>
<dbReference type="CDD" id="cd19670">
    <property type="entry name" value="UBR-box_UBR1_2_3"/>
    <property type="match status" value="1"/>
</dbReference>
<dbReference type="SMART" id="SM00396">
    <property type="entry name" value="ZnF_UBR1"/>
    <property type="match status" value="1"/>
</dbReference>
<dbReference type="OrthoDB" id="26387at2759"/>
<evidence type="ECO:0000256" key="4">
    <source>
        <dbReference type="ARBA" id="ARBA00022771"/>
    </source>
</evidence>
<comment type="function">
    <text evidence="9">Ubiquitin ligase protein which is a component of the N-end rule pathway. Recognizes and binds to proteins bearing specific N-terminal residues that are destabilizing according to the N-end rule, leading to their ubiquitination and subsequent degradation.</text>
</comment>
<keyword evidence="5 9" id="KW-0833">Ubl conjugation pathway</keyword>
<dbReference type="UniPathway" id="UPA00143"/>
<keyword evidence="6 9" id="KW-0862">Zinc</keyword>
<dbReference type="GO" id="GO:0034620">
    <property type="term" value="P:cellular response to unfolded protein"/>
    <property type="evidence" value="ECO:0007669"/>
    <property type="project" value="EnsemblFungi"/>
</dbReference>
<dbReference type="KEGG" id="tpf:TPHA_0N00600"/>
<dbReference type="GO" id="GO:0071629">
    <property type="term" value="P:cytoplasm protein quality control by the ubiquitin-proteasome system"/>
    <property type="evidence" value="ECO:0007669"/>
    <property type="project" value="EnsemblFungi"/>
</dbReference>
<evidence type="ECO:0000256" key="6">
    <source>
        <dbReference type="ARBA" id="ARBA00022833"/>
    </source>
</evidence>
<dbReference type="InterPro" id="IPR003126">
    <property type="entry name" value="Znf_UBR"/>
</dbReference>
<dbReference type="RefSeq" id="XP_003688275.1">
    <property type="nucleotide sequence ID" value="XM_003688227.1"/>
</dbReference>
<feature type="compositionally biased region" description="Basic and acidic residues" evidence="10">
    <location>
        <begin position="213"/>
        <end position="237"/>
    </location>
</feature>
<evidence type="ECO:0000256" key="5">
    <source>
        <dbReference type="ARBA" id="ARBA00022786"/>
    </source>
</evidence>
<dbReference type="OMA" id="TKYSMRE"/>
<evidence type="ECO:0000256" key="7">
    <source>
        <dbReference type="ARBA" id="ARBA00046341"/>
    </source>
</evidence>
<dbReference type="eggNOG" id="KOG1140">
    <property type="taxonomic scope" value="Eukaryota"/>
</dbReference>
<comment type="catalytic activity">
    <reaction evidence="1 9">
        <text>S-ubiquitinyl-[E2 ubiquitin-conjugating enzyme]-L-cysteine + [acceptor protein]-L-lysine = [E2 ubiquitin-conjugating enzyme]-L-cysteine + N(6)-ubiquitinyl-[acceptor protein]-L-lysine.</text>
        <dbReference type="EC" id="2.3.2.27"/>
    </reaction>
</comment>
<dbReference type="PANTHER" id="PTHR21497:SF24">
    <property type="entry name" value="E3 UBIQUITIN-PROTEIN LIGASE UBR1"/>
    <property type="match status" value="1"/>
</dbReference>
<dbReference type="STRING" id="1071381.G8C113"/>
<keyword evidence="2 9" id="KW-0808">Transferase</keyword>
<organism evidence="12 13">
    <name type="scientific">Tetrapisispora phaffii (strain ATCC 24235 / CBS 4417 / NBRC 1672 / NRRL Y-8282 / UCD 70-5)</name>
    <name type="common">Yeast</name>
    <name type="synonym">Fabospora phaffii</name>
    <dbReference type="NCBI Taxonomy" id="1071381"/>
    <lineage>
        <taxon>Eukaryota</taxon>
        <taxon>Fungi</taxon>
        <taxon>Dikarya</taxon>
        <taxon>Ascomycota</taxon>
        <taxon>Saccharomycotina</taxon>
        <taxon>Saccharomycetes</taxon>
        <taxon>Saccharomycetales</taxon>
        <taxon>Saccharomycetaceae</taxon>
        <taxon>Tetrapisispora</taxon>
    </lineage>
</organism>
<dbReference type="GO" id="GO:0008270">
    <property type="term" value="F:zinc ion binding"/>
    <property type="evidence" value="ECO:0007669"/>
    <property type="project" value="UniProtKB-UniRule"/>
</dbReference>
<feature type="zinc finger region" description="UBR-type" evidence="8">
    <location>
        <begin position="92"/>
        <end position="169"/>
    </location>
</feature>
<evidence type="ECO:0000313" key="12">
    <source>
        <dbReference type="EMBL" id="CCE65841.1"/>
    </source>
</evidence>
<protein>
    <recommendedName>
        <fullName evidence="9">E3 ubiquitin-protein ligase</fullName>
        <ecNumber evidence="9">2.3.2.27</ecNumber>
    </recommendedName>
</protein>
<dbReference type="Pfam" id="PF02207">
    <property type="entry name" value="zf-UBR"/>
    <property type="match status" value="1"/>
</dbReference>